<evidence type="ECO:0000313" key="2">
    <source>
        <dbReference type="EMBL" id="PKQ28793.1"/>
    </source>
</evidence>
<name>A0A2N3G7Y0_9ACTN</name>
<proteinExistence type="predicted"/>
<sequence>MGFFDKIQETISSATEQTKTMVGDAQIKREKGQKLTQLGEQVYNLYVSGQLANQEFAPACQEIADLDRKLEEASASAQAAKPQSAAPSAPESCAPAAPPPPPPPPPAGPSEE</sequence>
<dbReference type="AlphaFoldDB" id="A0A2N3G7Y0"/>
<organism evidence="2 3">
    <name type="scientific">Candidatus Anoxymicrobium japonicum</name>
    <dbReference type="NCBI Taxonomy" id="2013648"/>
    <lineage>
        <taxon>Bacteria</taxon>
        <taxon>Bacillati</taxon>
        <taxon>Actinomycetota</taxon>
        <taxon>Candidatus Geothermincolia</taxon>
        <taxon>Candidatus Geothermincolales</taxon>
        <taxon>Candidatus Anoxymicrobiaceae</taxon>
        <taxon>Candidatus Anoxymicrobium</taxon>
    </lineage>
</organism>
<feature type="compositionally biased region" description="Pro residues" evidence="1">
    <location>
        <begin position="96"/>
        <end position="112"/>
    </location>
</feature>
<evidence type="ECO:0000256" key="1">
    <source>
        <dbReference type="SAM" id="MobiDB-lite"/>
    </source>
</evidence>
<evidence type="ECO:0000313" key="3">
    <source>
        <dbReference type="Proteomes" id="UP000233654"/>
    </source>
</evidence>
<dbReference type="EMBL" id="PHEX01000005">
    <property type="protein sequence ID" value="PKQ28793.1"/>
    <property type="molecule type" value="Genomic_DNA"/>
</dbReference>
<protein>
    <submittedName>
        <fullName evidence="2">Uncharacterized protein</fullName>
    </submittedName>
</protein>
<feature type="region of interest" description="Disordered" evidence="1">
    <location>
        <begin position="70"/>
        <end position="112"/>
    </location>
</feature>
<reference evidence="2 3" key="1">
    <citation type="journal article" date="2017" name="ISME J.">
        <title>Potential for microbial H2 and metal transformations associated with novel bacteria and archaea in deep terrestrial subsurface sediments.</title>
        <authorList>
            <person name="Hernsdorf A.W."/>
            <person name="Amano Y."/>
            <person name="Miyakawa K."/>
            <person name="Ise K."/>
            <person name="Suzuki Y."/>
            <person name="Anantharaman K."/>
            <person name="Probst A."/>
            <person name="Burstein D."/>
            <person name="Thomas B.C."/>
            <person name="Banfield J.F."/>
        </authorList>
    </citation>
    <scope>NUCLEOTIDE SEQUENCE [LARGE SCALE GENOMIC DNA]</scope>
    <source>
        <strain evidence="2">HGW-Actinobacteria-3</strain>
    </source>
</reference>
<dbReference type="Proteomes" id="UP000233654">
    <property type="component" value="Unassembled WGS sequence"/>
</dbReference>
<accession>A0A2N3G7Y0</accession>
<gene>
    <name evidence="2" type="ORF">CVT63_01065</name>
</gene>
<comment type="caution">
    <text evidence="2">The sequence shown here is derived from an EMBL/GenBank/DDBJ whole genome shotgun (WGS) entry which is preliminary data.</text>
</comment>
<feature type="compositionally biased region" description="Low complexity" evidence="1">
    <location>
        <begin position="73"/>
        <end position="95"/>
    </location>
</feature>